<dbReference type="KEGG" id="fls:GLV81_02660"/>
<dbReference type="EMBL" id="CP046566">
    <property type="protein sequence ID" value="QGW27147.1"/>
    <property type="molecule type" value="Genomic_DNA"/>
</dbReference>
<accession>A0A6I6G4X1</accession>
<dbReference type="InterPro" id="IPR009288">
    <property type="entry name" value="AIG2-like_dom"/>
</dbReference>
<dbReference type="RefSeq" id="WP_157476613.1">
    <property type="nucleotide sequence ID" value="NZ_CP046566.1"/>
</dbReference>
<keyword evidence="3" id="KW-1185">Reference proteome</keyword>
<organism evidence="2 3">
    <name type="scientific">Phnomibacter ginsenosidimutans</name>
    <dbReference type="NCBI Taxonomy" id="2676868"/>
    <lineage>
        <taxon>Bacteria</taxon>
        <taxon>Pseudomonadati</taxon>
        <taxon>Bacteroidota</taxon>
        <taxon>Chitinophagia</taxon>
        <taxon>Chitinophagales</taxon>
        <taxon>Chitinophagaceae</taxon>
        <taxon>Phnomibacter</taxon>
    </lineage>
</organism>
<proteinExistence type="predicted"/>
<dbReference type="Pfam" id="PF06094">
    <property type="entry name" value="GGACT"/>
    <property type="match status" value="1"/>
</dbReference>
<evidence type="ECO:0000313" key="3">
    <source>
        <dbReference type="Proteomes" id="UP000426027"/>
    </source>
</evidence>
<dbReference type="InterPro" id="IPR013024">
    <property type="entry name" value="GGCT-like"/>
</dbReference>
<evidence type="ECO:0000259" key="1">
    <source>
        <dbReference type="Pfam" id="PF06094"/>
    </source>
</evidence>
<evidence type="ECO:0000313" key="2">
    <source>
        <dbReference type="EMBL" id="QGW27147.1"/>
    </source>
</evidence>
<dbReference type="AlphaFoldDB" id="A0A6I6G4X1"/>
<feature type="domain" description="Gamma-glutamylcyclotransferase AIG2-like" evidence="1">
    <location>
        <begin position="10"/>
        <end position="135"/>
    </location>
</feature>
<dbReference type="SUPFAM" id="SSF110857">
    <property type="entry name" value="Gamma-glutamyl cyclotransferase-like"/>
    <property type="match status" value="1"/>
</dbReference>
<keyword evidence="2" id="KW-0808">Transferase</keyword>
<sequence>MSTPEAGIQLFVYGSLRKGFNSPVYELMSRYFELLATGRIKGRLYDLGEYPAALPTHDEAYIIGELYRIKNADELDWAMAQLDDYEGIYDNEDGGGPLYRRDVVTVYRDGGQTTHAWVYWYARSIEGKPFIPSGDVLQYQQEKHR</sequence>
<protein>
    <submittedName>
        <fullName evidence="2">Gamma-glutamylcyclotransferase</fullName>
    </submittedName>
</protein>
<dbReference type="CDD" id="cd06661">
    <property type="entry name" value="GGCT_like"/>
    <property type="match status" value="1"/>
</dbReference>
<dbReference type="InterPro" id="IPR036568">
    <property type="entry name" value="GGCT-like_sf"/>
</dbReference>
<dbReference type="GO" id="GO:0016740">
    <property type="term" value="F:transferase activity"/>
    <property type="evidence" value="ECO:0007669"/>
    <property type="project" value="UniProtKB-KW"/>
</dbReference>
<dbReference type="Proteomes" id="UP000426027">
    <property type="component" value="Chromosome"/>
</dbReference>
<dbReference type="Gene3D" id="3.10.490.10">
    <property type="entry name" value="Gamma-glutamyl cyclotransferase-like"/>
    <property type="match status" value="1"/>
</dbReference>
<name>A0A6I6G4X1_9BACT</name>
<gene>
    <name evidence="2" type="ORF">GLV81_02660</name>
</gene>
<reference evidence="2 3" key="1">
    <citation type="submission" date="2019-11" db="EMBL/GenBank/DDBJ databases">
        <authorList>
            <person name="Im W.T."/>
        </authorList>
    </citation>
    <scope>NUCLEOTIDE SEQUENCE [LARGE SCALE GENOMIC DNA]</scope>
    <source>
        <strain evidence="2 3">SB-02</strain>
    </source>
</reference>